<dbReference type="PROSITE" id="PS51257">
    <property type="entry name" value="PROKAR_LIPOPROTEIN"/>
    <property type="match status" value="1"/>
</dbReference>
<gene>
    <name evidence="2" type="ORF">BKM63_00115</name>
</gene>
<reference evidence="2 3" key="1">
    <citation type="submission" date="2016-10" db="EMBL/GenBank/DDBJ databases">
        <title>Draft Genome Sequence of Rhizobacteria Flavobacterium johnsoniae CI04.</title>
        <authorList>
            <person name="Bravo J.I."/>
            <person name="Lozano G.L."/>
            <person name="Handelsman J."/>
        </authorList>
    </citation>
    <scope>NUCLEOTIDE SEQUENCE [LARGE SCALE GENOMIC DNA]</scope>
    <source>
        <strain evidence="2 3">CI04</strain>
    </source>
</reference>
<dbReference type="Pfam" id="PF16132">
    <property type="entry name" value="DUF4843"/>
    <property type="match status" value="1"/>
</dbReference>
<feature type="signal peptide" evidence="1">
    <location>
        <begin position="1"/>
        <end position="18"/>
    </location>
</feature>
<sequence>MKKILILSLLFLSFLGLASCDQEGIETYSGSDSIYFAPSVYGISDGANTTVTDSTGLTFALDKAEIVGRIYNIPVRIQGKSSDVDRKVKITIDPKSTAVSGTHFKIPENFVIPAGSVVNDLPVTVFRTEDMKKNGFLLILNLEENESFNTNMKSRVVNNLTNKKISFITFKLSFDDKLTQPIGWYAPYLGVFSAKKFFLMCDLIHLEPAMFNQKLGSVGLSIPDIMYYQAFMKRYLADQKASGNTVYEEDGKEMVFP</sequence>
<evidence type="ECO:0000256" key="1">
    <source>
        <dbReference type="SAM" id="SignalP"/>
    </source>
</evidence>
<proteinExistence type="predicted"/>
<dbReference type="RefSeq" id="WP_071634600.1">
    <property type="nucleotide sequence ID" value="NZ_MLFK01000001.1"/>
</dbReference>
<evidence type="ECO:0008006" key="4">
    <source>
        <dbReference type="Google" id="ProtNLM"/>
    </source>
</evidence>
<dbReference type="Proteomes" id="UP000182826">
    <property type="component" value="Unassembled WGS sequence"/>
</dbReference>
<keyword evidence="3" id="KW-1185">Reference proteome</keyword>
<organism evidence="2 3">
    <name type="scientific">Flavobacterium johnsoniae</name>
    <name type="common">Cytophaga johnsonae</name>
    <dbReference type="NCBI Taxonomy" id="986"/>
    <lineage>
        <taxon>Bacteria</taxon>
        <taxon>Pseudomonadati</taxon>
        <taxon>Bacteroidota</taxon>
        <taxon>Flavobacteriia</taxon>
        <taxon>Flavobacteriales</taxon>
        <taxon>Flavobacteriaceae</taxon>
        <taxon>Flavobacterium</taxon>
    </lineage>
</organism>
<evidence type="ECO:0000313" key="3">
    <source>
        <dbReference type="Proteomes" id="UP000182826"/>
    </source>
</evidence>
<comment type="caution">
    <text evidence="2">The sequence shown here is derived from an EMBL/GenBank/DDBJ whole genome shotgun (WGS) entry which is preliminary data.</text>
</comment>
<dbReference type="InterPro" id="IPR032299">
    <property type="entry name" value="DUF4843"/>
</dbReference>
<accession>A0A1J7CQ54</accession>
<evidence type="ECO:0000313" key="2">
    <source>
        <dbReference type="EMBL" id="OIV43648.1"/>
    </source>
</evidence>
<dbReference type="EMBL" id="MLFK01000001">
    <property type="protein sequence ID" value="OIV43648.1"/>
    <property type="molecule type" value="Genomic_DNA"/>
</dbReference>
<protein>
    <recommendedName>
        <fullName evidence="4">DUF4843 domain-containing protein</fullName>
    </recommendedName>
</protein>
<name>A0A1J7CQ54_FLAJO</name>
<dbReference type="AlphaFoldDB" id="A0A1J7CQ54"/>
<keyword evidence="1" id="KW-0732">Signal</keyword>
<feature type="chain" id="PRO_5009644449" description="DUF4843 domain-containing protein" evidence="1">
    <location>
        <begin position="19"/>
        <end position="257"/>
    </location>
</feature>